<dbReference type="InterPro" id="IPR002850">
    <property type="entry name" value="PIN_toxin-like"/>
</dbReference>
<dbReference type="SMART" id="SM00670">
    <property type="entry name" value="PINc"/>
    <property type="match status" value="1"/>
</dbReference>
<dbReference type="InterPro" id="IPR002716">
    <property type="entry name" value="PIN_dom"/>
</dbReference>
<reference evidence="2 3" key="2">
    <citation type="submission" date="2018-03" db="EMBL/GenBank/DDBJ databases">
        <authorList>
            <person name="Keele B.F."/>
        </authorList>
    </citation>
    <scope>NUCLEOTIDE SEQUENCE [LARGE SCALE GENOMIC DNA]</scope>
    <source>
        <strain evidence="2 3">CCALA 016</strain>
    </source>
</reference>
<proteinExistence type="predicted"/>
<evidence type="ECO:0000313" key="3">
    <source>
        <dbReference type="Proteomes" id="UP000239001"/>
    </source>
</evidence>
<name>A0A2T1LTH4_9CHRO</name>
<accession>A0A2T1LTH4</accession>
<protein>
    <submittedName>
        <fullName evidence="2">Putative toxin-antitoxin system toxin component, PIN family</fullName>
    </submittedName>
</protein>
<feature type="domain" description="PIN" evidence="1">
    <location>
        <begin position="1"/>
        <end position="113"/>
    </location>
</feature>
<dbReference type="Pfam" id="PF13470">
    <property type="entry name" value="PIN_3"/>
    <property type="match status" value="1"/>
</dbReference>
<dbReference type="Gene3D" id="3.40.50.1010">
    <property type="entry name" value="5'-nuclease"/>
    <property type="match status" value="1"/>
</dbReference>
<dbReference type="Proteomes" id="UP000239001">
    <property type="component" value="Unassembled WGS sequence"/>
</dbReference>
<evidence type="ECO:0000313" key="2">
    <source>
        <dbReference type="EMBL" id="PSF33916.1"/>
    </source>
</evidence>
<gene>
    <name evidence="2" type="ORF">C7H19_19545</name>
</gene>
<organism evidence="2 3">
    <name type="scientific">Aphanothece hegewaldii CCALA 016</name>
    <dbReference type="NCBI Taxonomy" id="2107694"/>
    <lineage>
        <taxon>Bacteria</taxon>
        <taxon>Bacillati</taxon>
        <taxon>Cyanobacteriota</taxon>
        <taxon>Cyanophyceae</taxon>
        <taxon>Oscillatoriophycideae</taxon>
        <taxon>Chroococcales</taxon>
        <taxon>Aphanothecaceae</taxon>
        <taxon>Aphanothece</taxon>
    </lineage>
</organism>
<dbReference type="EMBL" id="PXOH01000028">
    <property type="protein sequence ID" value="PSF33916.1"/>
    <property type="molecule type" value="Genomic_DNA"/>
</dbReference>
<sequence>MRVVVDTNVLISAVLKGRKPREVIQFISDSANIQWVVSQEIVAEYKEVLNRRKFKLTDEVKQEWLNKIDTIPFIIDVALEIDFPRDVKDAKFLACVIAAEADFLITGDKDFDEVQKIGKATIISVSLFKKLLIDTDEEKNEGAS</sequence>
<reference evidence="2 3" key="1">
    <citation type="submission" date="2018-03" db="EMBL/GenBank/DDBJ databases">
        <title>The ancient ancestry and fast evolution of plastids.</title>
        <authorList>
            <person name="Moore K.R."/>
            <person name="Magnabosco C."/>
            <person name="Momper L."/>
            <person name="Gold D.A."/>
            <person name="Bosak T."/>
            <person name="Fournier G.P."/>
        </authorList>
    </citation>
    <scope>NUCLEOTIDE SEQUENCE [LARGE SCALE GENOMIC DNA]</scope>
    <source>
        <strain evidence="2 3">CCALA 016</strain>
    </source>
</reference>
<dbReference type="RefSeq" id="WP_106458602.1">
    <property type="nucleotide sequence ID" value="NZ_PXOH01000028.1"/>
</dbReference>
<dbReference type="NCBIfam" id="TIGR00305">
    <property type="entry name" value="putative toxin-antitoxin system toxin component, PIN family"/>
    <property type="match status" value="1"/>
</dbReference>
<dbReference type="PANTHER" id="PTHR34610:SF3">
    <property type="entry name" value="SSL7007 PROTEIN"/>
    <property type="match status" value="1"/>
</dbReference>
<dbReference type="SUPFAM" id="SSF88723">
    <property type="entry name" value="PIN domain-like"/>
    <property type="match status" value="1"/>
</dbReference>
<dbReference type="InterPro" id="IPR029060">
    <property type="entry name" value="PIN-like_dom_sf"/>
</dbReference>
<dbReference type="PANTHER" id="PTHR34610">
    <property type="entry name" value="SSL7007 PROTEIN"/>
    <property type="match status" value="1"/>
</dbReference>
<comment type="caution">
    <text evidence="2">The sequence shown here is derived from an EMBL/GenBank/DDBJ whole genome shotgun (WGS) entry which is preliminary data.</text>
</comment>
<keyword evidence="3" id="KW-1185">Reference proteome</keyword>
<evidence type="ECO:0000259" key="1">
    <source>
        <dbReference type="SMART" id="SM00670"/>
    </source>
</evidence>
<dbReference type="AlphaFoldDB" id="A0A2T1LTH4"/>
<dbReference type="OrthoDB" id="9802272at2"/>